<sequence>MALQSVQPRDHRSYDIVIVGAGPAGLMLSTCLARWGYSIKHVDNRPEPTRTGRADGIQPRSLELLRNMGLKSQIMSHNPARVYEVAFWNPSQSGQGIVRTNTWASCPDFIDARYPFTTLLHQGYIEKVFIDDLVKHKVEIQRPWTVASFRSEECRDTNYPICVLLKHIDGEETQEVRAKYLFGGEGARSFIRQRLNIGFKYIDPVEHIWAVMDGVVQTDFPDIKMKCTIHSHHGSIMVIPREDNMVRLYVQIASSSEIGWDRRDIATEQEIQSLAKKILFPYTITWERVEWYSIYPIGQGISDKYSLDERTFLGGDACHTHSPKAGQGMNTAFMDALNLAWKIHAVEGGLAHRDILKTYELERRCVALRLLAFDNRYANLFSRRQAAHDDIKATLGKSRDDSEGDVDEFTKVFKESCEFTSGYGVAYGCNAINWSPDHEAKSALMHPKGIKLRTGHVFTNCDVTRVIDANVVHLEQEVPLNGAFRIFIFAGDLYSSQLALQDFATGLAQENSFIMAQARPDVNDVSHHEQHNPHSMFFTLCTVFAANRGCIDITKDVPGLLARYRYHVYADDRWDARVPAAKASAHAKIGVNAGERAIVVVRPDGHVAVVVSLVQGPGTINALNEYFSALNSMRLSNIE</sequence>
<keyword evidence="4" id="KW-0560">Oxidoreductase</keyword>
<feature type="domain" description="FAD-binding" evidence="5">
    <location>
        <begin position="14"/>
        <end position="372"/>
    </location>
</feature>
<dbReference type="InterPro" id="IPR036249">
    <property type="entry name" value="Thioredoxin-like_sf"/>
</dbReference>
<feature type="domain" description="Phenol hydroxylase-like C-terminal dimerisation" evidence="6">
    <location>
        <begin position="425"/>
        <end position="630"/>
    </location>
</feature>
<evidence type="ECO:0000313" key="8">
    <source>
        <dbReference type="Proteomes" id="UP000078544"/>
    </source>
</evidence>
<gene>
    <name evidence="7" type="ORF">AAL_04992</name>
</gene>
<comment type="caution">
    <text evidence="7">The sequence shown here is derived from an EMBL/GenBank/DDBJ whole genome shotgun (WGS) entry which is preliminary data.</text>
</comment>
<dbReference type="AlphaFoldDB" id="A0A168B6W5"/>
<dbReference type="SUPFAM" id="SSF52833">
    <property type="entry name" value="Thioredoxin-like"/>
    <property type="match status" value="1"/>
</dbReference>
<dbReference type="Proteomes" id="UP000078544">
    <property type="component" value="Unassembled WGS sequence"/>
</dbReference>
<evidence type="ECO:0000259" key="5">
    <source>
        <dbReference type="Pfam" id="PF01494"/>
    </source>
</evidence>
<protein>
    <submittedName>
        <fullName evidence="7">Phenol 2-monooxygenase</fullName>
    </submittedName>
</protein>
<keyword evidence="7" id="KW-0503">Monooxygenase</keyword>
<accession>A0A168B6W5</accession>
<evidence type="ECO:0000256" key="1">
    <source>
        <dbReference type="ARBA" id="ARBA00007801"/>
    </source>
</evidence>
<dbReference type="OrthoDB" id="1716816at2759"/>
<evidence type="ECO:0000256" key="2">
    <source>
        <dbReference type="ARBA" id="ARBA00022630"/>
    </source>
</evidence>
<dbReference type="Gene3D" id="3.50.50.60">
    <property type="entry name" value="FAD/NAD(P)-binding domain"/>
    <property type="match status" value="1"/>
</dbReference>
<dbReference type="CDD" id="cd02979">
    <property type="entry name" value="PHOX_C"/>
    <property type="match status" value="1"/>
</dbReference>
<dbReference type="InterPro" id="IPR002938">
    <property type="entry name" value="FAD-bd"/>
</dbReference>
<organism evidence="7 8">
    <name type="scientific">Moelleriella libera RCEF 2490</name>
    <dbReference type="NCBI Taxonomy" id="1081109"/>
    <lineage>
        <taxon>Eukaryota</taxon>
        <taxon>Fungi</taxon>
        <taxon>Dikarya</taxon>
        <taxon>Ascomycota</taxon>
        <taxon>Pezizomycotina</taxon>
        <taxon>Sordariomycetes</taxon>
        <taxon>Hypocreomycetidae</taxon>
        <taxon>Hypocreales</taxon>
        <taxon>Clavicipitaceae</taxon>
        <taxon>Moelleriella</taxon>
    </lineage>
</organism>
<dbReference type="InterPro" id="IPR036188">
    <property type="entry name" value="FAD/NAD-bd_sf"/>
</dbReference>
<name>A0A168B6W5_9HYPO</name>
<dbReference type="Gene3D" id="3.40.30.20">
    <property type="match status" value="1"/>
</dbReference>
<dbReference type="SUPFAM" id="SSF54373">
    <property type="entry name" value="FAD-linked reductases, C-terminal domain"/>
    <property type="match status" value="1"/>
</dbReference>
<dbReference type="GO" id="GO:0071949">
    <property type="term" value="F:FAD binding"/>
    <property type="evidence" value="ECO:0007669"/>
    <property type="project" value="InterPro"/>
</dbReference>
<dbReference type="SUPFAM" id="SSF51905">
    <property type="entry name" value="FAD/NAD(P)-binding domain"/>
    <property type="match status" value="1"/>
</dbReference>
<comment type="similarity">
    <text evidence="1">Belongs to the PheA/TfdB FAD monooxygenase family.</text>
</comment>
<dbReference type="Gene3D" id="3.30.9.10">
    <property type="entry name" value="D-Amino Acid Oxidase, subunit A, domain 2"/>
    <property type="match status" value="1"/>
</dbReference>
<keyword evidence="2" id="KW-0285">Flavoprotein</keyword>
<dbReference type="GO" id="GO:0016709">
    <property type="term" value="F:oxidoreductase activity, acting on paired donors, with incorporation or reduction of molecular oxygen, NAD(P)H as one donor, and incorporation of one atom of oxygen"/>
    <property type="evidence" value="ECO:0007669"/>
    <property type="project" value="UniProtKB-ARBA"/>
</dbReference>
<dbReference type="PANTHER" id="PTHR43004">
    <property type="entry name" value="TRK SYSTEM POTASSIUM UPTAKE PROTEIN"/>
    <property type="match status" value="1"/>
</dbReference>
<dbReference type="InterPro" id="IPR050641">
    <property type="entry name" value="RIFMO-like"/>
</dbReference>
<dbReference type="Pfam" id="PF07976">
    <property type="entry name" value="Phe_hydrox_dim"/>
    <property type="match status" value="1"/>
</dbReference>
<dbReference type="PANTHER" id="PTHR43004:SF7">
    <property type="entry name" value="P-HYDROXYBENZOATE-M-HYDROXYLASE"/>
    <property type="match status" value="1"/>
</dbReference>
<dbReference type="STRING" id="1081109.A0A168B6W5"/>
<evidence type="ECO:0000256" key="4">
    <source>
        <dbReference type="ARBA" id="ARBA00023002"/>
    </source>
</evidence>
<dbReference type="InterPro" id="IPR012941">
    <property type="entry name" value="Phe_hydrox_C_dim_dom"/>
</dbReference>
<dbReference type="PRINTS" id="PR00420">
    <property type="entry name" value="RNGMNOXGNASE"/>
</dbReference>
<reference evidence="7 8" key="1">
    <citation type="journal article" date="2016" name="Genome Biol. Evol.">
        <title>Divergent and convergent evolution of fungal pathogenicity.</title>
        <authorList>
            <person name="Shang Y."/>
            <person name="Xiao G."/>
            <person name="Zheng P."/>
            <person name="Cen K."/>
            <person name="Zhan S."/>
            <person name="Wang C."/>
        </authorList>
    </citation>
    <scope>NUCLEOTIDE SEQUENCE [LARGE SCALE GENOMIC DNA]</scope>
    <source>
        <strain evidence="7 8">RCEF 2490</strain>
    </source>
</reference>
<dbReference type="EMBL" id="AZGY01000010">
    <property type="protein sequence ID" value="KZZ94881.1"/>
    <property type="molecule type" value="Genomic_DNA"/>
</dbReference>
<keyword evidence="8" id="KW-1185">Reference proteome</keyword>
<keyword evidence="3" id="KW-0274">FAD</keyword>
<dbReference type="Pfam" id="PF01494">
    <property type="entry name" value="FAD_binding_3"/>
    <property type="match status" value="1"/>
</dbReference>
<proteinExistence type="inferred from homology"/>
<dbReference type="InterPro" id="IPR038220">
    <property type="entry name" value="PHOX_C_sf"/>
</dbReference>
<evidence type="ECO:0000313" key="7">
    <source>
        <dbReference type="EMBL" id="KZZ94881.1"/>
    </source>
</evidence>
<evidence type="ECO:0000256" key="3">
    <source>
        <dbReference type="ARBA" id="ARBA00022827"/>
    </source>
</evidence>
<evidence type="ECO:0000259" key="6">
    <source>
        <dbReference type="Pfam" id="PF07976"/>
    </source>
</evidence>